<reference evidence="1 2" key="1">
    <citation type="submission" date="2019-09" db="EMBL/GenBank/DDBJ databases">
        <title>Draft genome sequencing and comparative genomics of hatchery-associated Vibrios.</title>
        <authorList>
            <person name="Kehlet-Delgado H."/>
            <person name="Mueller R.S."/>
        </authorList>
    </citation>
    <scope>NUCLEOTIDE SEQUENCE [LARGE SCALE GENOMIC DNA]</scope>
    <source>
        <strain evidence="1 2">09-121-3</strain>
    </source>
</reference>
<dbReference type="EMBL" id="VTXP01000015">
    <property type="protein sequence ID" value="NOJ25293.1"/>
    <property type="molecule type" value="Genomic_DNA"/>
</dbReference>
<accession>A0AAP6ZVA1</accession>
<sequence length="140" mass="16069">MQGATFRVFFNIEMIKETQIQFFLVSTLVSLSGCEQSKSPFEETTQAPIYINEALVQGVYFSEDRPETRLTFGNSLTIHHESNFMSKRYRVEGSKIYVQMENSSLESRMDLELIIANQGKDLFCTACAKFGLANSWKRIQ</sequence>
<proteinExistence type="predicted"/>
<organism evidence="1 2">
    <name type="scientific">Vibrio coralliilyticus</name>
    <dbReference type="NCBI Taxonomy" id="190893"/>
    <lineage>
        <taxon>Bacteria</taxon>
        <taxon>Pseudomonadati</taxon>
        <taxon>Pseudomonadota</taxon>
        <taxon>Gammaproteobacteria</taxon>
        <taxon>Vibrionales</taxon>
        <taxon>Vibrionaceae</taxon>
        <taxon>Vibrio</taxon>
    </lineage>
</organism>
<evidence type="ECO:0000313" key="2">
    <source>
        <dbReference type="Proteomes" id="UP000576645"/>
    </source>
</evidence>
<name>A0AAP6ZVA1_9VIBR</name>
<dbReference type="PROSITE" id="PS51257">
    <property type="entry name" value="PROKAR_LIPOPROTEIN"/>
    <property type="match status" value="1"/>
</dbReference>
<dbReference type="RefSeq" id="WP_171353791.1">
    <property type="nucleotide sequence ID" value="NZ_VTXP01000015.1"/>
</dbReference>
<protein>
    <recommendedName>
        <fullName evidence="3">Lipoprotein</fullName>
    </recommendedName>
</protein>
<dbReference type="AlphaFoldDB" id="A0AAP6ZVA1"/>
<evidence type="ECO:0000313" key="1">
    <source>
        <dbReference type="EMBL" id="NOJ25293.1"/>
    </source>
</evidence>
<evidence type="ECO:0008006" key="3">
    <source>
        <dbReference type="Google" id="ProtNLM"/>
    </source>
</evidence>
<comment type="caution">
    <text evidence="1">The sequence shown here is derived from an EMBL/GenBank/DDBJ whole genome shotgun (WGS) entry which is preliminary data.</text>
</comment>
<dbReference type="Proteomes" id="UP000576645">
    <property type="component" value="Unassembled WGS sequence"/>
</dbReference>
<gene>
    <name evidence="1" type="ORF">F0238_21440</name>
</gene>